<evidence type="ECO:0000313" key="4">
    <source>
        <dbReference type="Proteomes" id="UP001484239"/>
    </source>
</evidence>
<evidence type="ECO:0000313" key="3">
    <source>
        <dbReference type="EMBL" id="MEK9502207.1"/>
    </source>
</evidence>
<feature type="region of interest" description="Disordered" evidence="1">
    <location>
        <begin position="141"/>
        <end position="167"/>
    </location>
</feature>
<sequence length="167" mass="17933">MVFQASDTVYVQASRDAVSVAADWALVIAAVAVAVTAVIALVLLIRTSRSIQKIAREASRRADPLLERGKSVAANVEFISASVRTDIEGLHRSVQALSGRLQQASDHMETRIEEFNALMEVVQGEAENVFLDTASTARGVRAGARSLVRPERPSPPTLPAEPDRSGE</sequence>
<keyword evidence="4" id="KW-1185">Reference proteome</keyword>
<keyword evidence="2" id="KW-1133">Transmembrane helix</keyword>
<gene>
    <name evidence="3" type="ORF">WI372_14535</name>
</gene>
<name>A0ABU9EDL5_9BACT</name>
<dbReference type="RefSeq" id="WP_405284585.1">
    <property type="nucleotide sequence ID" value="NZ_CP144380.1"/>
</dbReference>
<feature type="transmembrane region" description="Helical" evidence="2">
    <location>
        <begin position="24"/>
        <end position="45"/>
    </location>
</feature>
<organism evidence="3 4">
    <name type="scientific">Gaopeijia maritima</name>
    <dbReference type="NCBI Taxonomy" id="3119007"/>
    <lineage>
        <taxon>Bacteria</taxon>
        <taxon>Pseudomonadati</taxon>
        <taxon>Gemmatimonadota</taxon>
        <taxon>Longimicrobiia</taxon>
        <taxon>Gaopeijiales</taxon>
        <taxon>Gaopeijiaceae</taxon>
        <taxon>Gaopeijia</taxon>
    </lineage>
</organism>
<evidence type="ECO:0008006" key="5">
    <source>
        <dbReference type="Google" id="ProtNLM"/>
    </source>
</evidence>
<keyword evidence="2" id="KW-0472">Membrane</keyword>
<proteinExistence type="predicted"/>
<dbReference type="Proteomes" id="UP001484239">
    <property type="component" value="Unassembled WGS sequence"/>
</dbReference>
<accession>A0ABU9EDL5</accession>
<comment type="caution">
    <text evidence="3">The sequence shown here is derived from an EMBL/GenBank/DDBJ whole genome shotgun (WGS) entry which is preliminary data.</text>
</comment>
<protein>
    <recommendedName>
        <fullName evidence="5">DUF948 domain-containing protein</fullName>
    </recommendedName>
</protein>
<dbReference type="EMBL" id="JBBHLI010000010">
    <property type="protein sequence ID" value="MEK9502207.1"/>
    <property type="molecule type" value="Genomic_DNA"/>
</dbReference>
<evidence type="ECO:0000256" key="1">
    <source>
        <dbReference type="SAM" id="MobiDB-lite"/>
    </source>
</evidence>
<keyword evidence="2" id="KW-0812">Transmembrane</keyword>
<evidence type="ECO:0000256" key="2">
    <source>
        <dbReference type="SAM" id="Phobius"/>
    </source>
</evidence>
<reference evidence="3 4" key="1">
    <citation type="submission" date="2024-02" db="EMBL/GenBank/DDBJ databases">
        <title>A novel Gemmatimonadota bacterium.</title>
        <authorList>
            <person name="Du Z.-J."/>
            <person name="Ye Y.-Q."/>
        </authorList>
    </citation>
    <scope>NUCLEOTIDE SEQUENCE [LARGE SCALE GENOMIC DNA]</scope>
    <source>
        <strain evidence="3 4">DH-20</strain>
    </source>
</reference>